<comment type="catalytic activity">
    <reaction evidence="41">
        <text>1,3-di-(9Z-octadecenoyl)-glycerol + H2O = 1-(9Z-octadecenoyl)-glycerol + (9Z)-octadecenoate + H(+)</text>
        <dbReference type="Rhea" id="RHEA:39939"/>
        <dbReference type="ChEBI" id="CHEBI:15377"/>
        <dbReference type="ChEBI" id="CHEBI:15378"/>
        <dbReference type="ChEBI" id="CHEBI:30823"/>
        <dbReference type="ChEBI" id="CHEBI:75342"/>
        <dbReference type="ChEBI" id="CHEBI:75735"/>
    </reaction>
    <physiologicalReaction direction="left-to-right" evidence="41">
        <dbReference type="Rhea" id="RHEA:39940"/>
    </physiologicalReaction>
</comment>
<evidence type="ECO:0000256" key="26">
    <source>
        <dbReference type="ARBA" id="ARBA00048015"/>
    </source>
</evidence>
<comment type="catalytic activity">
    <reaction evidence="23">
        <text>1-(9Z-octadecenoyl)-glycerol + H2O = glycerol + (9Z)-octadecenoate + H(+)</text>
        <dbReference type="Rhea" id="RHEA:38487"/>
        <dbReference type="ChEBI" id="CHEBI:15377"/>
        <dbReference type="ChEBI" id="CHEBI:15378"/>
        <dbReference type="ChEBI" id="CHEBI:17754"/>
        <dbReference type="ChEBI" id="CHEBI:30823"/>
        <dbReference type="ChEBI" id="CHEBI:75342"/>
    </reaction>
    <physiologicalReaction direction="left-to-right" evidence="23">
        <dbReference type="Rhea" id="RHEA:38488"/>
    </physiologicalReaction>
</comment>
<dbReference type="InterPro" id="IPR038885">
    <property type="entry name" value="PLB1"/>
</dbReference>
<evidence type="ECO:0000256" key="35">
    <source>
        <dbReference type="ARBA" id="ARBA00048656"/>
    </source>
</evidence>
<evidence type="ECO:0000256" key="1">
    <source>
        <dbReference type="ARBA" id="ARBA00004247"/>
    </source>
</evidence>
<evidence type="ECO:0000256" key="16">
    <source>
        <dbReference type="ARBA" id="ARBA00029723"/>
    </source>
</evidence>
<evidence type="ECO:0000256" key="41">
    <source>
        <dbReference type="ARBA" id="ARBA00049372"/>
    </source>
</evidence>
<comment type="catalytic activity">
    <reaction evidence="24">
        <text>1-hexadecanoyl-2-(9Z)-octadecenoyl-3-octadecanoyl-sn-glycerol + H2O = 1-hexadecanoyl-2-(9Z-octadecenoyl)-sn-glycerol + octadecanoate + H(+)</text>
        <dbReference type="Rhea" id="RHEA:41111"/>
        <dbReference type="ChEBI" id="CHEBI:15377"/>
        <dbReference type="ChEBI" id="CHEBI:15378"/>
        <dbReference type="ChEBI" id="CHEBI:25629"/>
        <dbReference type="ChEBI" id="CHEBI:75466"/>
        <dbReference type="ChEBI" id="CHEBI:77623"/>
    </reaction>
    <physiologicalReaction direction="left-to-right" evidence="24">
        <dbReference type="Rhea" id="RHEA:41112"/>
    </physiologicalReaction>
</comment>
<comment type="catalytic activity">
    <reaction evidence="29">
        <text>1,2-dihexadecanoyl-sn-glycero-3-phosphocholine + H2O = 1-hexadecanoyl-sn-glycero-3-phosphocholine + hexadecanoate + H(+)</text>
        <dbReference type="Rhea" id="RHEA:41223"/>
        <dbReference type="ChEBI" id="CHEBI:7896"/>
        <dbReference type="ChEBI" id="CHEBI:15377"/>
        <dbReference type="ChEBI" id="CHEBI:15378"/>
        <dbReference type="ChEBI" id="CHEBI:72998"/>
        <dbReference type="ChEBI" id="CHEBI:72999"/>
    </reaction>
    <physiologicalReaction direction="left-to-right" evidence="29">
        <dbReference type="Rhea" id="RHEA:41224"/>
    </physiologicalReaction>
</comment>
<dbReference type="KEGG" id="lgi:LOTGIDRAFT_111011"/>
<sequence length="312" mass="34691">VHKLRPGDIKIVAALGDSLTAGVGITAKTILDLLTEERGKSFSIGGDGTFEDYVTIPNILKNYSPNITGFSVKTGGLYSKNAKFNVAEAGNVFQDLSDEARLLITRMKADINIDINNDWKLITILIGDNDLCKFCNEDVPERYKSLLEKTIQILQDSLPRTIINLMEVLNVEITKDLNKGLFCSVIHFTLCGCASYPKNKQDEIDLRNVTRVYQNIVNDIATSGKFEKDDFTVVDQPLFRNTYLPTVEGEPDYSYFAPDCFHLSHKGQATAAVALWNNMFQPVGKKDTNWGIGNPIFCPTEASLNISVHQTI</sequence>
<evidence type="ECO:0000256" key="3">
    <source>
        <dbReference type="ARBA" id="ARBA00015133"/>
    </source>
</evidence>
<evidence type="ECO:0000256" key="2">
    <source>
        <dbReference type="ARBA" id="ARBA00009979"/>
    </source>
</evidence>
<comment type="catalytic activity">
    <reaction evidence="39">
        <text>1-hexadecanoyl-2-(9Z)-octadecenoyl-3-octadecanoyl-sn-glycerol + H2O = 1-hexadecanoyl-3-octadecanoyl-sn-glycerol + (9Z)-octadecenoate + H(+)</text>
        <dbReference type="Rhea" id="RHEA:41103"/>
        <dbReference type="ChEBI" id="CHEBI:15377"/>
        <dbReference type="ChEBI" id="CHEBI:15378"/>
        <dbReference type="ChEBI" id="CHEBI:30823"/>
        <dbReference type="ChEBI" id="CHEBI:77623"/>
        <dbReference type="ChEBI" id="CHEBI:77624"/>
    </reaction>
    <physiologicalReaction direction="left-to-right" evidence="39">
        <dbReference type="Rhea" id="RHEA:41104"/>
    </physiologicalReaction>
</comment>
<evidence type="ECO:0000256" key="40">
    <source>
        <dbReference type="ARBA" id="ARBA00049363"/>
    </source>
</evidence>
<gene>
    <name evidence="43" type="ORF">LOTGIDRAFT_111011</name>
</gene>
<evidence type="ECO:0000256" key="37">
    <source>
        <dbReference type="ARBA" id="ARBA00048869"/>
    </source>
</evidence>
<dbReference type="EMBL" id="KB200129">
    <property type="protein sequence ID" value="ESP02913.1"/>
    <property type="molecule type" value="Genomic_DNA"/>
</dbReference>
<evidence type="ECO:0000256" key="8">
    <source>
        <dbReference type="ARBA" id="ARBA00022801"/>
    </source>
</evidence>
<evidence type="ECO:0000256" key="32">
    <source>
        <dbReference type="ARBA" id="ARBA00048386"/>
    </source>
</evidence>
<evidence type="ECO:0000256" key="36">
    <source>
        <dbReference type="ARBA" id="ARBA00048699"/>
    </source>
</evidence>
<comment type="catalytic activity">
    <reaction evidence="34">
        <text>1-hexadecanoyl-2-(9Z-octadecenoyl)-sn-glycero-3-phosphoethanolamine + H2O = 1-hexadecanoyl-sn-glycero-3-phosphoethanolamine + (9Z)-octadecenoate + H(+)</text>
        <dbReference type="Rhea" id="RHEA:40911"/>
        <dbReference type="ChEBI" id="CHEBI:15377"/>
        <dbReference type="ChEBI" id="CHEBI:15378"/>
        <dbReference type="ChEBI" id="CHEBI:30823"/>
        <dbReference type="ChEBI" id="CHEBI:73004"/>
        <dbReference type="ChEBI" id="CHEBI:73007"/>
    </reaction>
    <physiologicalReaction direction="left-to-right" evidence="34">
        <dbReference type="Rhea" id="RHEA:40912"/>
    </physiologicalReaction>
</comment>
<keyword evidence="9" id="KW-1133">Transmembrane helix</keyword>
<dbReference type="RefSeq" id="XP_009046383.1">
    <property type="nucleotide sequence ID" value="XM_009048135.1"/>
</dbReference>
<evidence type="ECO:0000256" key="21">
    <source>
        <dbReference type="ARBA" id="ARBA00047324"/>
    </source>
</evidence>
<evidence type="ECO:0000256" key="12">
    <source>
        <dbReference type="ARBA" id="ARBA00023180"/>
    </source>
</evidence>
<keyword evidence="8" id="KW-0378">Hydrolase</keyword>
<keyword evidence="6" id="KW-0732">Signal</keyword>
<evidence type="ECO:0000256" key="10">
    <source>
        <dbReference type="ARBA" id="ARBA00023098"/>
    </source>
</evidence>
<evidence type="ECO:0000256" key="31">
    <source>
        <dbReference type="ARBA" id="ARBA00048374"/>
    </source>
</evidence>
<evidence type="ECO:0000256" key="19">
    <source>
        <dbReference type="ARBA" id="ARBA00033022"/>
    </source>
</evidence>
<dbReference type="SUPFAM" id="SSF52266">
    <property type="entry name" value="SGNH hydrolase"/>
    <property type="match status" value="1"/>
</dbReference>
<evidence type="ECO:0000313" key="43">
    <source>
        <dbReference type="EMBL" id="ESP02913.1"/>
    </source>
</evidence>
<evidence type="ECO:0000256" key="20">
    <source>
        <dbReference type="ARBA" id="ARBA00045916"/>
    </source>
</evidence>
<dbReference type="OMA" id="WGVSASI"/>
<dbReference type="AlphaFoldDB" id="V4AYY2"/>
<reference evidence="43 44" key="1">
    <citation type="journal article" date="2013" name="Nature">
        <title>Insights into bilaterian evolution from three spiralian genomes.</title>
        <authorList>
            <person name="Simakov O."/>
            <person name="Marletaz F."/>
            <person name="Cho S.J."/>
            <person name="Edsinger-Gonzales E."/>
            <person name="Havlak P."/>
            <person name="Hellsten U."/>
            <person name="Kuo D.H."/>
            <person name="Larsson T."/>
            <person name="Lv J."/>
            <person name="Arendt D."/>
            <person name="Savage R."/>
            <person name="Osoegawa K."/>
            <person name="de Jong P."/>
            <person name="Grimwood J."/>
            <person name="Chapman J.A."/>
            <person name="Shapiro H."/>
            <person name="Aerts A."/>
            <person name="Otillar R.P."/>
            <person name="Terry A.Y."/>
            <person name="Boore J.L."/>
            <person name="Grigoriev I.V."/>
            <person name="Lindberg D.R."/>
            <person name="Seaver E.C."/>
            <person name="Weisblat D.A."/>
            <person name="Putnam N.H."/>
            <person name="Rokhsar D.S."/>
        </authorList>
    </citation>
    <scope>NUCLEOTIDE SEQUENCE [LARGE SCALE GENOMIC DNA]</scope>
</reference>
<evidence type="ECO:0000256" key="4">
    <source>
        <dbReference type="ARBA" id="ARBA00022475"/>
    </source>
</evidence>
<evidence type="ECO:0000256" key="28">
    <source>
        <dbReference type="ARBA" id="ARBA00048058"/>
    </source>
</evidence>
<evidence type="ECO:0000256" key="14">
    <source>
        <dbReference type="ARBA" id="ARBA00023408"/>
    </source>
</evidence>
<comment type="catalytic activity">
    <reaction evidence="30">
        <text>1-hexadecanoyl-2-(9Z,12Z-octadecadienoyl)-sn-glycero-3-phosphocholine + H2O = 2-(9Z,12Z-octadecadienoyl)-sn-glycero-3-phosphocholine + hexadecanoate + H(+)</text>
        <dbReference type="Rhea" id="RHEA:40971"/>
        <dbReference type="ChEBI" id="CHEBI:7896"/>
        <dbReference type="ChEBI" id="CHEBI:15377"/>
        <dbReference type="ChEBI" id="CHEBI:15378"/>
        <dbReference type="ChEBI" id="CHEBI:73002"/>
        <dbReference type="ChEBI" id="CHEBI:76084"/>
    </reaction>
    <physiologicalReaction direction="left-to-right" evidence="30">
        <dbReference type="Rhea" id="RHEA:40972"/>
    </physiologicalReaction>
</comment>
<comment type="catalytic activity">
    <reaction evidence="37">
        <text>1,3-dihexadecanoyl-2-(9Z-octadecenoyl)glycerol + H2O = 1,3-dihexadecanoylglycerol + (9Z)-octadecenoate + H(+)</text>
        <dbReference type="Rhea" id="RHEA:40983"/>
        <dbReference type="ChEBI" id="CHEBI:15377"/>
        <dbReference type="ChEBI" id="CHEBI:15378"/>
        <dbReference type="ChEBI" id="CHEBI:30823"/>
        <dbReference type="ChEBI" id="CHEBI:75688"/>
        <dbReference type="ChEBI" id="CHEBI:77619"/>
    </reaction>
    <physiologicalReaction direction="left-to-right" evidence="37">
        <dbReference type="Rhea" id="RHEA:40984"/>
    </physiologicalReaction>
</comment>
<evidence type="ECO:0000256" key="42">
    <source>
        <dbReference type="ARBA" id="ARBA00049461"/>
    </source>
</evidence>
<comment type="catalytic activity">
    <reaction evidence="38">
        <text>1-O-hexadecyl-2-(9Z)-octadecenoyl-sn-glycero-3-phosphocholine + H2O = 1-O-hexadecyl-sn-glycero-3-phosphocholine + (9Z)-octadecenoate + H(+)</text>
        <dbReference type="Rhea" id="RHEA:40915"/>
        <dbReference type="ChEBI" id="CHEBI:15377"/>
        <dbReference type="ChEBI" id="CHEBI:15378"/>
        <dbReference type="ChEBI" id="CHEBI:30823"/>
        <dbReference type="ChEBI" id="CHEBI:34112"/>
        <dbReference type="ChEBI" id="CHEBI:64496"/>
    </reaction>
    <physiologicalReaction direction="left-to-right" evidence="38">
        <dbReference type="Rhea" id="RHEA:40916"/>
    </physiologicalReaction>
</comment>
<dbReference type="GO" id="GO:0004622">
    <property type="term" value="F:phosphatidylcholine lysophospholipase activity"/>
    <property type="evidence" value="ECO:0007669"/>
    <property type="project" value="UniProtKB-EC"/>
</dbReference>
<dbReference type="PANTHER" id="PTHR21325:SF31">
    <property type="entry name" value="GH22081P-RELATED"/>
    <property type="match status" value="1"/>
</dbReference>
<keyword evidence="4" id="KW-1003">Cell membrane</keyword>
<evidence type="ECO:0000256" key="24">
    <source>
        <dbReference type="ARBA" id="ARBA00047459"/>
    </source>
</evidence>
<comment type="similarity">
    <text evidence="2">Belongs to the 'GDSL' lipolytic enzyme family. Phospholipase B1 subfamily.</text>
</comment>
<dbReference type="InterPro" id="IPR036514">
    <property type="entry name" value="SGNH_hydro_sf"/>
</dbReference>
<name>V4AYY2_LOTGI</name>
<evidence type="ECO:0000256" key="33">
    <source>
        <dbReference type="ARBA" id="ARBA00048454"/>
    </source>
</evidence>
<proteinExistence type="inferred from homology"/>
<dbReference type="InterPro" id="IPR035547">
    <property type="entry name" value="Phospholipase_B"/>
</dbReference>
<evidence type="ECO:0000256" key="18">
    <source>
        <dbReference type="ARBA" id="ARBA00031485"/>
    </source>
</evidence>
<dbReference type="CTD" id="20230664"/>
<keyword evidence="44" id="KW-1185">Reference proteome</keyword>
<evidence type="ECO:0000256" key="25">
    <source>
        <dbReference type="ARBA" id="ARBA00048011"/>
    </source>
</evidence>
<comment type="catalytic activity">
    <reaction evidence="32">
        <text>1,2,3-tri-(9Z-octadecenoyl)-glycerol + H2O = di-(9Z)-octadecenoylglycerol + (9Z)-octadecenoate + H(+)</text>
        <dbReference type="Rhea" id="RHEA:38575"/>
        <dbReference type="ChEBI" id="CHEBI:15377"/>
        <dbReference type="ChEBI" id="CHEBI:15378"/>
        <dbReference type="ChEBI" id="CHEBI:30823"/>
        <dbReference type="ChEBI" id="CHEBI:53753"/>
        <dbReference type="ChEBI" id="CHEBI:75945"/>
    </reaction>
    <physiologicalReaction direction="left-to-right" evidence="32">
        <dbReference type="Rhea" id="RHEA:38576"/>
    </physiologicalReaction>
</comment>
<evidence type="ECO:0000256" key="13">
    <source>
        <dbReference type="ARBA" id="ARBA00023369"/>
    </source>
</evidence>
<dbReference type="FunFam" id="3.40.50.1110:FF:000005">
    <property type="entry name" value="Phospholipase B1"/>
    <property type="match status" value="1"/>
</dbReference>
<comment type="catalytic activity">
    <reaction evidence="27">
        <text>a 1-O-alkyl-2-acyl-sn-glycero-3-phosphocholine + H2O = a 1-O-alkyl-sn-glycero-3-phosphocholine + a fatty acid + H(+)</text>
        <dbReference type="Rhea" id="RHEA:36231"/>
        <dbReference type="ChEBI" id="CHEBI:15377"/>
        <dbReference type="ChEBI" id="CHEBI:15378"/>
        <dbReference type="ChEBI" id="CHEBI:28868"/>
        <dbReference type="ChEBI" id="CHEBI:30909"/>
        <dbReference type="ChEBI" id="CHEBI:36702"/>
        <dbReference type="EC" id="3.1.1.4"/>
    </reaction>
    <physiologicalReaction direction="left-to-right" evidence="27">
        <dbReference type="Rhea" id="RHEA:36232"/>
    </physiologicalReaction>
</comment>
<dbReference type="Pfam" id="PF00657">
    <property type="entry name" value="Lipase_GDSL"/>
    <property type="match status" value="1"/>
</dbReference>
<evidence type="ECO:0000256" key="39">
    <source>
        <dbReference type="ARBA" id="ARBA00048939"/>
    </source>
</evidence>
<evidence type="ECO:0000256" key="38">
    <source>
        <dbReference type="ARBA" id="ARBA00048872"/>
    </source>
</evidence>
<comment type="catalytic activity">
    <reaction evidence="35">
        <text>1-hexadecanoyl-sn-glycero-3-phosphocholine + H2O = sn-glycerol 3-phosphocholine + hexadecanoate + H(+)</text>
        <dbReference type="Rhea" id="RHEA:40435"/>
        <dbReference type="ChEBI" id="CHEBI:7896"/>
        <dbReference type="ChEBI" id="CHEBI:15377"/>
        <dbReference type="ChEBI" id="CHEBI:15378"/>
        <dbReference type="ChEBI" id="CHEBI:16870"/>
        <dbReference type="ChEBI" id="CHEBI:72998"/>
    </reaction>
    <physiologicalReaction direction="left-to-right" evidence="35">
        <dbReference type="Rhea" id="RHEA:40436"/>
    </physiologicalReaction>
</comment>
<protein>
    <recommendedName>
        <fullName evidence="3">Phospholipase B1, membrane-associated</fullName>
    </recommendedName>
    <alternativeName>
        <fullName evidence="16">Lysophospholipase</fullName>
    </alternativeName>
    <alternativeName>
        <fullName evidence="17">Phospholipase A2</fullName>
    </alternativeName>
    <alternativeName>
        <fullName evidence="19">Phospholipase B/lipase</fullName>
    </alternativeName>
    <alternativeName>
        <fullName evidence="18">Triacylglycerol lipase</fullName>
    </alternativeName>
</protein>
<evidence type="ECO:0000256" key="9">
    <source>
        <dbReference type="ARBA" id="ARBA00022989"/>
    </source>
</evidence>
<comment type="catalytic activity">
    <reaction evidence="42">
        <text>2-(9Z-octadecenoyl)-glycerol + H2O = glycerol + (9Z)-octadecenoate + H(+)</text>
        <dbReference type="Rhea" id="RHEA:38491"/>
        <dbReference type="ChEBI" id="CHEBI:15377"/>
        <dbReference type="ChEBI" id="CHEBI:15378"/>
        <dbReference type="ChEBI" id="CHEBI:17754"/>
        <dbReference type="ChEBI" id="CHEBI:30823"/>
        <dbReference type="ChEBI" id="CHEBI:73990"/>
    </reaction>
    <physiologicalReaction direction="left-to-right" evidence="42">
        <dbReference type="Rhea" id="RHEA:38492"/>
    </physiologicalReaction>
</comment>
<comment type="catalytic activity">
    <reaction evidence="26">
        <text>1-hexadecanoyl-2-(9Z-octadecenoyl)-sn-glycero-3-phospho-(1'-sn-glycerol) + H2O = 1-hexadecanoyl-sn-glycero-3-phospho-(1'-sn-glycerol) + (9Z)-octadecenoate + H(+)</text>
        <dbReference type="Rhea" id="RHEA:40919"/>
        <dbReference type="ChEBI" id="CHEBI:15377"/>
        <dbReference type="ChEBI" id="CHEBI:15378"/>
        <dbReference type="ChEBI" id="CHEBI:30823"/>
        <dbReference type="ChEBI" id="CHEBI:72841"/>
        <dbReference type="ChEBI" id="CHEBI:75158"/>
    </reaction>
    <physiologicalReaction direction="left-to-right" evidence="26">
        <dbReference type="Rhea" id="RHEA:40920"/>
    </physiologicalReaction>
</comment>
<keyword evidence="7" id="KW-0677">Repeat</keyword>
<keyword evidence="10" id="KW-0443">Lipid metabolism</keyword>
<dbReference type="OrthoDB" id="10265800at2759"/>
<dbReference type="GeneID" id="20230664"/>
<dbReference type="HOGENOM" id="CLU_038975_1_0_1"/>
<dbReference type="GO" id="GO:0016324">
    <property type="term" value="C:apical plasma membrane"/>
    <property type="evidence" value="ECO:0007669"/>
    <property type="project" value="UniProtKB-SubCell"/>
</dbReference>
<comment type="catalytic activity">
    <reaction evidence="13">
        <text>a triacylglycerol + H2O = a diacylglycerol + a fatty acid + H(+)</text>
        <dbReference type="Rhea" id="RHEA:12044"/>
        <dbReference type="ChEBI" id="CHEBI:15377"/>
        <dbReference type="ChEBI" id="CHEBI:15378"/>
        <dbReference type="ChEBI" id="CHEBI:17855"/>
        <dbReference type="ChEBI" id="CHEBI:18035"/>
        <dbReference type="ChEBI" id="CHEBI:28868"/>
        <dbReference type="EC" id="3.1.1.3"/>
    </reaction>
    <physiologicalReaction direction="left-to-right" evidence="13">
        <dbReference type="Rhea" id="RHEA:12045"/>
    </physiologicalReaction>
</comment>
<evidence type="ECO:0000256" key="15">
    <source>
        <dbReference type="ARBA" id="ARBA00023422"/>
    </source>
</evidence>
<comment type="catalytic activity">
    <reaction evidence="31">
        <text>1-octadecanoyl-2-(9Z,12Z)-octadecadienoyl-sn-glycerol + H2O = 1-octadecanoyl-sn-glycerol + (9Z,12Z)-octadecadienoate + H(+)</text>
        <dbReference type="Rhea" id="RHEA:40927"/>
        <dbReference type="ChEBI" id="CHEBI:15377"/>
        <dbReference type="ChEBI" id="CHEBI:15378"/>
        <dbReference type="ChEBI" id="CHEBI:30245"/>
        <dbReference type="ChEBI" id="CHEBI:75550"/>
        <dbReference type="ChEBI" id="CHEBI:77097"/>
    </reaction>
    <physiologicalReaction direction="left-to-right" evidence="31">
        <dbReference type="Rhea" id="RHEA:40928"/>
    </physiologicalReaction>
</comment>
<comment type="catalytic activity">
    <reaction evidence="25">
        <text>2,3-di-(9Z)-octadecenoyl-sn-glycerol + H2O = 3-(9Z-octadecenoyl)-sn-glycerol + (9Z)-octadecenoate + H(+)</text>
        <dbReference type="Rhea" id="RHEA:42604"/>
        <dbReference type="ChEBI" id="CHEBI:15377"/>
        <dbReference type="ChEBI" id="CHEBI:15378"/>
        <dbReference type="ChEBI" id="CHEBI:30823"/>
        <dbReference type="ChEBI" id="CHEBI:75824"/>
        <dbReference type="ChEBI" id="CHEBI:75938"/>
    </reaction>
    <physiologicalReaction direction="left-to-right" evidence="25">
        <dbReference type="Rhea" id="RHEA:42605"/>
    </physiologicalReaction>
</comment>
<comment type="catalytic activity">
    <reaction evidence="40">
        <text>1,2-dihexadecanoyl-sn-glycero-3-phosphocholine + 2 H2O = sn-glycerol 3-phosphocholine + 2 hexadecanoate + 2 H(+)</text>
        <dbReference type="Rhea" id="RHEA:40975"/>
        <dbReference type="ChEBI" id="CHEBI:7896"/>
        <dbReference type="ChEBI" id="CHEBI:15377"/>
        <dbReference type="ChEBI" id="CHEBI:15378"/>
        <dbReference type="ChEBI" id="CHEBI:16870"/>
        <dbReference type="ChEBI" id="CHEBI:72999"/>
    </reaction>
    <physiologicalReaction direction="left-to-right" evidence="40">
        <dbReference type="Rhea" id="RHEA:40976"/>
    </physiologicalReaction>
</comment>
<evidence type="ECO:0000256" key="27">
    <source>
        <dbReference type="ARBA" id="ARBA00048049"/>
    </source>
</evidence>
<dbReference type="Gene3D" id="3.40.50.1110">
    <property type="entry name" value="SGNH hydrolase"/>
    <property type="match status" value="1"/>
</dbReference>
<keyword evidence="5" id="KW-0812">Transmembrane</keyword>
<evidence type="ECO:0000256" key="11">
    <source>
        <dbReference type="ARBA" id="ARBA00023136"/>
    </source>
</evidence>
<keyword evidence="12" id="KW-0325">Glycoprotein</keyword>
<comment type="catalytic activity">
    <reaction evidence="36">
        <text>1-hexadecanoyl-2-(9Z-octadecenoyl)-sn-glycero-3-phosphocholine + H2O = 1-hexadecanoyl-sn-glycero-3-phosphocholine + (9Z)-octadecenoate + H(+)</text>
        <dbReference type="Rhea" id="RHEA:38779"/>
        <dbReference type="ChEBI" id="CHEBI:15377"/>
        <dbReference type="ChEBI" id="CHEBI:15378"/>
        <dbReference type="ChEBI" id="CHEBI:30823"/>
        <dbReference type="ChEBI" id="CHEBI:72998"/>
        <dbReference type="ChEBI" id="CHEBI:73001"/>
    </reaction>
    <physiologicalReaction direction="left-to-right" evidence="36">
        <dbReference type="Rhea" id="RHEA:38780"/>
    </physiologicalReaction>
</comment>
<evidence type="ECO:0000256" key="6">
    <source>
        <dbReference type="ARBA" id="ARBA00022729"/>
    </source>
</evidence>
<organism evidence="43 44">
    <name type="scientific">Lottia gigantea</name>
    <name type="common">Giant owl limpet</name>
    <dbReference type="NCBI Taxonomy" id="225164"/>
    <lineage>
        <taxon>Eukaryota</taxon>
        <taxon>Metazoa</taxon>
        <taxon>Spiralia</taxon>
        <taxon>Lophotrochozoa</taxon>
        <taxon>Mollusca</taxon>
        <taxon>Gastropoda</taxon>
        <taxon>Patellogastropoda</taxon>
        <taxon>Lottioidea</taxon>
        <taxon>Lottiidae</taxon>
        <taxon>Lottia</taxon>
    </lineage>
</organism>
<evidence type="ECO:0000256" key="34">
    <source>
        <dbReference type="ARBA" id="ARBA00048613"/>
    </source>
</evidence>
<evidence type="ECO:0000256" key="17">
    <source>
        <dbReference type="ARBA" id="ARBA00031182"/>
    </source>
</evidence>
<dbReference type="PANTHER" id="PTHR21325">
    <property type="entry name" value="PHOSPHOLIPASE B, PLB1"/>
    <property type="match status" value="1"/>
</dbReference>
<comment type="catalytic activity">
    <reaction evidence="15">
        <text>a 1,2-diacyl-sn-glycero-3-phosphocholine + H2O = a 1-acyl-sn-glycero-3-phosphocholine + a fatty acid + H(+)</text>
        <dbReference type="Rhea" id="RHEA:15801"/>
        <dbReference type="ChEBI" id="CHEBI:15377"/>
        <dbReference type="ChEBI" id="CHEBI:15378"/>
        <dbReference type="ChEBI" id="CHEBI:28868"/>
        <dbReference type="ChEBI" id="CHEBI:57643"/>
        <dbReference type="ChEBI" id="CHEBI:58168"/>
        <dbReference type="EC" id="3.1.1.4"/>
    </reaction>
    <physiologicalReaction direction="left-to-right" evidence="15">
        <dbReference type="Rhea" id="RHEA:15802"/>
    </physiologicalReaction>
</comment>
<comment type="subcellular location">
    <subcellularLocation>
        <location evidence="1">Apical cell membrane</location>
        <topology evidence="1">Single-pass type I membrane protein</topology>
    </subcellularLocation>
</comment>
<evidence type="ECO:0000256" key="30">
    <source>
        <dbReference type="ARBA" id="ARBA00048362"/>
    </source>
</evidence>
<dbReference type="GO" id="GO:0004623">
    <property type="term" value="F:phospholipase A2 activity"/>
    <property type="evidence" value="ECO:0007669"/>
    <property type="project" value="UniProtKB-EC"/>
</dbReference>
<evidence type="ECO:0000256" key="5">
    <source>
        <dbReference type="ARBA" id="ARBA00022692"/>
    </source>
</evidence>
<evidence type="ECO:0000256" key="22">
    <source>
        <dbReference type="ARBA" id="ARBA00047363"/>
    </source>
</evidence>
<dbReference type="CDD" id="cd01824">
    <property type="entry name" value="Phospholipase_B_like"/>
    <property type="match status" value="1"/>
</dbReference>
<evidence type="ECO:0000256" key="23">
    <source>
        <dbReference type="ARBA" id="ARBA00047438"/>
    </source>
</evidence>
<comment type="function">
    <text evidence="20">Calcium-independent membrane-associated phospholipase that catalyzes complete diacylation of phospholipids by hydrolyzing both sn-1 and sn-2 fatty acyl chains attached to the glycerol backbone (phospholipase B activity). Has dual phospholipase and lysophospholipase activities toward diacylphospholipids. Preferentially cleaves sn-2 ester bonds over sn-1 bonds. Acts as a lipase toward glycerolipid substrates. Hydrolyzes fatty acyl chains of diacylglycerols with preference for the sn-2 position and of triacylglycerols with not positional selectivity. May also hydrolyze long chain retinyl esters such as retinyl palmitate. May contribute to digestion of dietary phospholipids, glycerolipids and retinoids, facilitating lipid absorption at the brush border.</text>
</comment>
<evidence type="ECO:0000256" key="29">
    <source>
        <dbReference type="ARBA" id="ARBA00048227"/>
    </source>
</evidence>
<comment type="catalytic activity">
    <reaction evidence="28">
        <text>1,2-di-(9Z-octadecenoyl)-sn-glycero-3-phosphocholine + H2O = 1-(9Z-octadecenoyl)-sn-glycero-3-phosphocholine + (9Z)-octadecenoate + H(+)</text>
        <dbReference type="Rhea" id="RHEA:40923"/>
        <dbReference type="ChEBI" id="CHEBI:15377"/>
        <dbReference type="ChEBI" id="CHEBI:15378"/>
        <dbReference type="ChEBI" id="CHEBI:28610"/>
        <dbReference type="ChEBI" id="CHEBI:30823"/>
        <dbReference type="ChEBI" id="CHEBI:74669"/>
    </reaction>
    <physiologicalReaction direction="left-to-right" evidence="28">
        <dbReference type="Rhea" id="RHEA:40924"/>
    </physiologicalReaction>
</comment>
<comment type="catalytic activity">
    <reaction evidence="33">
        <text>a 1-acyl-sn-glycero-3-phosphocholine + H2O = sn-glycerol 3-phosphocholine + a fatty acid + H(+)</text>
        <dbReference type="Rhea" id="RHEA:15177"/>
        <dbReference type="ChEBI" id="CHEBI:15377"/>
        <dbReference type="ChEBI" id="CHEBI:15378"/>
        <dbReference type="ChEBI" id="CHEBI:16870"/>
        <dbReference type="ChEBI" id="CHEBI:28868"/>
        <dbReference type="ChEBI" id="CHEBI:58168"/>
        <dbReference type="EC" id="3.1.1.5"/>
    </reaction>
    <physiologicalReaction direction="left-to-right" evidence="33">
        <dbReference type="Rhea" id="RHEA:15178"/>
    </physiologicalReaction>
</comment>
<dbReference type="GO" id="GO:0006644">
    <property type="term" value="P:phospholipid metabolic process"/>
    <property type="evidence" value="ECO:0007669"/>
    <property type="project" value="TreeGrafter"/>
</dbReference>
<dbReference type="InterPro" id="IPR001087">
    <property type="entry name" value="GDSL"/>
</dbReference>
<feature type="non-terminal residue" evidence="43">
    <location>
        <position position="1"/>
    </location>
</feature>
<evidence type="ECO:0000313" key="44">
    <source>
        <dbReference type="Proteomes" id="UP000030746"/>
    </source>
</evidence>
<comment type="catalytic activity">
    <reaction evidence="21">
        <text>1-hexadecanoyl-2-(9Z)-octadecenoyl-3-octadecanoyl-sn-glycerol + H2O = 2-(9Z-octadecenoyl)-3-octadecanoyl-sn-glycerol + hexadecanoate + H(+)</text>
        <dbReference type="Rhea" id="RHEA:41107"/>
        <dbReference type="ChEBI" id="CHEBI:7896"/>
        <dbReference type="ChEBI" id="CHEBI:15377"/>
        <dbReference type="ChEBI" id="CHEBI:15378"/>
        <dbReference type="ChEBI" id="CHEBI:75558"/>
        <dbReference type="ChEBI" id="CHEBI:77623"/>
    </reaction>
    <physiologicalReaction direction="left-to-right" evidence="21">
        <dbReference type="Rhea" id="RHEA:41108"/>
    </physiologicalReaction>
</comment>
<comment type="catalytic activity">
    <reaction evidence="22">
        <text>1,3-dihexadecanoyl-2-(9Z-octadecenoyl)glycerol + H2O = 1-hexadecanoyl-2-(9Z-octadecenoyl)-glycerol + hexadecanoate + H(+)</text>
        <dbReference type="Rhea" id="RHEA:40979"/>
        <dbReference type="ChEBI" id="CHEBI:7896"/>
        <dbReference type="ChEBI" id="CHEBI:15377"/>
        <dbReference type="ChEBI" id="CHEBI:15378"/>
        <dbReference type="ChEBI" id="CHEBI:75585"/>
        <dbReference type="ChEBI" id="CHEBI:75688"/>
    </reaction>
    <physiologicalReaction direction="left-to-right" evidence="22">
        <dbReference type="Rhea" id="RHEA:40980"/>
    </physiologicalReaction>
</comment>
<comment type="catalytic activity">
    <reaction evidence="14">
        <text>1-hexadecanoyl-2-(9Z,12Z-octadecadienoyl)-sn-glycero-3-phosphocholine + H2O = (9Z,12Z)-octadecadienoate + 1-hexadecanoyl-sn-glycero-3-phosphocholine + H(+)</text>
        <dbReference type="Rhea" id="RHEA:40811"/>
        <dbReference type="ChEBI" id="CHEBI:15377"/>
        <dbReference type="ChEBI" id="CHEBI:15378"/>
        <dbReference type="ChEBI" id="CHEBI:30245"/>
        <dbReference type="ChEBI" id="CHEBI:72998"/>
        <dbReference type="ChEBI" id="CHEBI:73002"/>
    </reaction>
    <physiologicalReaction direction="left-to-right" evidence="14">
        <dbReference type="Rhea" id="RHEA:40812"/>
    </physiologicalReaction>
</comment>
<accession>V4AYY2</accession>
<evidence type="ECO:0000256" key="7">
    <source>
        <dbReference type="ARBA" id="ARBA00022737"/>
    </source>
</evidence>
<keyword evidence="11" id="KW-0472">Membrane</keyword>
<dbReference type="GO" id="GO:0004806">
    <property type="term" value="F:triacylglycerol lipase activity"/>
    <property type="evidence" value="ECO:0007669"/>
    <property type="project" value="UniProtKB-EC"/>
</dbReference>
<dbReference type="Proteomes" id="UP000030746">
    <property type="component" value="Unassembled WGS sequence"/>
</dbReference>